<reference evidence="3 4" key="1">
    <citation type="submission" date="2022-11" db="EMBL/GenBank/DDBJ databases">
        <title>Nonomuraea corallina sp. nov., a new species of the genus Nonomuraea isolated from sea side sediment in Thai sea.</title>
        <authorList>
            <person name="Ngamcharungchit C."/>
            <person name="Matsumoto A."/>
            <person name="Suriyachadkun C."/>
            <person name="Panbangred W."/>
            <person name="Inahashi Y."/>
            <person name="Intra B."/>
        </authorList>
    </citation>
    <scope>NUCLEOTIDE SEQUENCE [LARGE SCALE GENOMIC DNA]</scope>
    <source>
        <strain evidence="3 4">DSM 43553</strain>
    </source>
</reference>
<feature type="region of interest" description="Disordered" evidence="1">
    <location>
        <begin position="24"/>
        <end position="45"/>
    </location>
</feature>
<keyword evidence="2" id="KW-0732">Signal</keyword>
<evidence type="ECO:0000313" key="4">
    <source>
        <dbReference type="Proteomes" id="UP001212498"/>
    </source>
</evidence>
<evidence type="ECO:0000256" key="2">
    <source>
        <dbReference type="SAM" id="SignalP"/>
    </source>
</evidence>
<gene>
    <name evidence="3" type="ORF">OUY24_29270</name>
</gene>
<protein>
    <submittedName>
        <fullName evidence="3">Uncharacterized protein</fullName>
    </submittedName>
</protein>
<sequence>MRVRTAAWLAALALGLAGCGASTAGGPTTAATPPPPTAEPSPAPCRTAEPVVALGDAVDPLPVAWTSAEPVSDGHGLLVTWTSGVAPCRVLDRVDVSYGTDTVEVTLYEGSDPDVRDPVCVEIAIEKQTLVKLREPVAGREIVDGAGPSPS</sequence>
<accession>A0ABT4T5F6</accession>
<comment type="caution">
    <text evidence="3">The sequence shown here is derived from an EMBL/GenBank/DDBJ whole genome shotgun (WGS) entry which is preliminary data.</text>
</comment>
<dbReference type="Proteomes" id="UP001212498">
    <property type="component" value="Unassembled WGS sequence"/>
</dbReference>
<proteinExistence type="predicted"/>
<keyword evidence="4" id="KW-1185">Reference proteome</keyword>
<dbReference type="PROSITE" id="PS51257">
    <property type="entry name" value="PROKAR_LIPOPROTEIN"/>
    <property type="match status" value="1"/>
</dbReference>
<evidence type="ECO:0000256" key="1">
    <source>
        <dbReference type="SAM" id="MobiDB-lite"/>
    </source>
</evidence>
<name>A0ABT4T5F6_9ACTN</name>
<dbReference type="EMBL" id="JAPNUD010000108">
    <property type="protein sequence ID" value="MDA0644739.1"/>
    <property type="molecule type" value="Genomic_DNA"/>
</dbReference>
<organism evidence="3 4">
    <name type="scientific">Nonomuraea ferruginea</name>
    <dbReference type="NCBI Taxonomy" id="46174"/>
    <lineage>
        <taxon>Bacteria</taxon>
        <taxon>Bacillati</taxon>
        <taxon>Actinomycetota</taxon>
        <taxon>Actinomycetes</taxon>
        <taxon>Streptosporangiales</taxon>
        <taxon>Streptosporangiaceae</taxon>
        <taxon>Nonomuraea</taxon>
    </lineage>
</organism>
<feature type="compositionally biased region" description="Pro residues" evidence="1">
    <location>
        <begin position="32"/>
        <end position="43"/>
    </location>
</feature>
<feature type="signal peptide" evidence="2">
    <location>
        <begin position="1"/>
        <end position="24"/>
    </location>
</feature>
<dbReference type="RefSeq" id="WP_271278610.1">
    <property type="nucleotide sequence ID" value="NZ_BAABFD010000018.1"/>
</dbReference>
<evidence type="ECO:0000313" key="3">
    <source>
        <dbReference type="EMBL" id="MDA0644739.1"/>
    </source>
</evidence>
<feature type="chain" id="PRO_5047098029" evidence="2">
    <location>
        <begin position="25"/>
        <end position="151"/>
    </location>
</feature>